<sequence length="246" mass="27765">MTLIPLSRQVDGRPNRRNALHTMSVPRHHQRRGICRCPGDIVSFISSVSTYKDFSMKDAYHPPSECDWISGRTLQLFAQTARATSRNQASFRRLRKLTANCQVSGELSIICDCVRDVHGGFTADNSTKVDSRREHFEHTLNVDEKPITSSLSSAAQAQPSPAYAVSYDLHSKEEAVDAKQMLHNNKTPGEDGIPSEIYKSGIDNLAPWPHKMIGQVWRNEAVPIHWGSCILVPVYKKEDKTRYNNY</sequence>
<evidence type="ECO:0000313" key="2">
    <source>
        <dbReference type="Proteomes" id="UP000281553"/>
    </source>
</evidence>
<evidence type="ECO:0000313" key="1">
    <source>
        <dbReference type="EMBL" id="VDN35760.1"/>
    </source>
</evidence>
<dbReference type="Proteomes" id="UP000281553">
    <property type="component" value="Unassembled WGS sequence"/>
</dbReference>
<organism evidence="1 2">
    <name type="scientific">Dibothriocephalus latus</name>
    <name type="common">Fish tapeworm</name>
    <name type="synonym">Diphyllobothrium latum</name>
    <dbReference type="NCBI Taxonomy" id="60516"/>
    <lineage>
        <taxon>Eukaryota</taxon>
        <taxon>Metazoa</taxon>
        <taxon>Spiralia</taxon>
        <taxon>Lophotrochozoa</taxon>
        <taxon>Platyhelminthes</taxon>
        <taxon>Cestoda</taxon>
        <taxon>Eucestoda</taxon>
        <taxon>Diphyllobothriidea</taxon>
        <taxon>Diphyllobothriidae</taxon>
        <taxon>Dibothriocephalus</taxon>
    </lineage>
</organism>
<accession>A0A3P7N7E4</accession>
<dbReference type="OrthoDB" id="6761369at2759"/>
<proteinExistence type="predicted"/>
<protein>
    <submittedName>
        <fullName evidence="1">Uncharacterized protein</fullName>
    </submittedName>
</protein>
<keyword evidence="2" id="KW-1185">Reference proteome</keyword>
<dbReference type="EMBL" id="UYRU01087664">
    <property type="protein sequence ID" value="VDN35760.1"/>
    <property type="molecule type" value="Genomic_DNA"/>
</dbReference>
<name>A0A3P7N7E4_DIBLA</name>
<dbReference type="AlphaFoldDB" id="A0A3P7N7E4"/>
<gene>
    <name evidence="1" type="ORF">DILT_LOCUS16861</name>
</gene>
<reference evidence="1 2" key="1">
    <citation type="submission" date="2018-11" db="EMBL/GenBank/DDBJ databases">
        <authorList>
            <consortium name="Pathogen Informatics"/>
        </authorList>
    </citation>
    <scope>NUCLEOTIDE SEQUENCE [LARGE SCALE GENOMIC DNA]</scope>
</reference>